<sequence length="28" mass="3360">MILNRICMPLCKHIELVICEKQSDMRLE</sequence>
<reference evidence="1" key="2">
    <citation type="journal article" date="2015" name="Data Brief">
        <title>Shoot transcriptome of the giant reed, Arundo donax.</title>
        <authorList>
            <person name="Barrero R.A."/>
            <person name="Guerrero F.D."/>
            <person name="Moolhuijzen P."/>
            <person name="Goolsby J.A."/>
            <person name="Tidwell J."/>
            <person name="Bellgard S.E."/>
            <person name="Bellgard M.I."/>
        </authorList>
    </citation>
    <scope>NUCLEOTIDE SEQUENCE</scope>
    <source>
        <tissue evidence="1">Shoot tissue taken approximately 20 cm above the soil surface</tissue>
    </source>
</reference>
<accession>A0A0A8Y771</accession>
<evidence type="ECO:0000313" key="1">
    <source>
        <dbReference type="EMBL" id="JAD20940.1"/>
    </source>
</evidence>
<protein>
    <submittedName>
        <fullName evidence="1">Uncharacterized protein</fullName>
    </submittedName>
</protein>
<organism evidence="1">
    <name type="scientific">Arundo donax</name>
    <name type="common">Giant reed</name>
    <name type="synonym">Donax arundinaceus</name>
    <dbReference type="NCBI Taxonomy" id="35708"/>
    <lineage>
        <taxon>Eukaryota</taxon>
        <taxon>Viridiplantae</taxon>
        <taxon>Streptophyta</taxon>
        <taxon>Embryophyta</taxon>
        <taxon>Tracheophyta</taxon>
        <taxon>Spermatophyta</taxon>
        <taxon>Magnoliopsida</taxon>
        <taxon>Liliopsida</taxon>
        <taxon>Poales</taxon>
        <taxon>Poaceae</taxon>
        <taxon>PACMAD clade</taxon>
        <taxon>Arundinoideae</taxon>
        <taxon>Arundineae</taxon>
        <taxon>Arundo</taxon>
    </lineage>
</organism>
<reference evidence="1" key="1">
    <citation type="submission" date="2014-09" db="EMBL/GenBank/DDBJ databases">
        <authorList>
            <person name="Magalhaes I.L.F."/>
            <person name="Oliveira U."/>
            <person name="Santos F.R."/>
            <person name="Vidigal T.H.D.A."/>
            <person name="Brescovit A.D."/>
            <person name="Santos A.J."/>
        </authorList>
    </citation>
    <scope>NUCLEOTIDE SEQUENCE</scope>
    <source>
        <tissue evidence="1">Shoot tissue taken approximately 20 cm above the soil surface</tissue>
    </source>
</reference>
<dbReference type="EMBL" id="GBRH01276955">
    <property type="protein sequence ID" value="JAD20940.1"/>
    <property type="molecule type" value="Transcribed_RNA"/>
</dbReference>
<proteinExistence type="predicted"/>
<dbReference type="AlphaFoldDB" id="A0A0A8Y771"/>
<name>A0A0A8Y771_ARUDO</name>